<evidence type="ECO:0000256" key="2">
    <source>
        <dbReference type="ARBA" id="ARBA00022692"/>
    </source>
</evidence>
<dbReference type="InterPro" id="IPR036116">
    <property type="entry name" value="FN3_sf"/>
</dbReference>
<accession>A0A8B9WU40</accession>
<keyword evidence="3" id="KW-0732">Signal</keyword>
<evidence type="ECO:0008006" key="13">
    <source>
        <dbReference type="Google" id="ProtNLM"/>
    </source>
</evidence>
<dbReference type="PANTHER" id="PTHR23037">
    <property type="entry name" value="CYTOKINE RECEPTOR"/>
    <property type="match status" value="1"/>
</dbReference>
<name>A0A8B9WU40_BOSMU</name>
<evidence type="ECO:0000259" key="10">
    <source>
        <dbReference type="Pfam" id="PF18611"/>
    </source>
</evidence>
<evidence type="ECO:0000313" key="11">
    <source>
        <dbReference type="Ensembl" id="ENSBGRP00000011616.1"/>
    </source>
</evidence>
<dbReference type="GO" id="GO:0009897">
    <property type="term" value="C:external side of plasma membrane"/>
    <property type="evidence" value="ECO:0007669"/>
    <property type="project" value="TreeGrafter"/>
</dbReference>
<dbReference type="Proteomes" id="UP000694520">
    <property type="component" value="Chromosome Y"/>
</dbReference>
<evidence type="ECO:0000256" key="3">
    <source>
        <dbReference type="ARBA" id="ARBA00022729"/>
    </source>
</evidence>
<evidence type="ECO:0000256" key="5">
    <source>
        <dbReference type="ARBA" id="ARBA00023136"/>
    </source>
</evidence>
<evidence type="ECO:0000313" key="12">
    <source>
        <dbReference type="Proteomes" id="UP000694520"/>
    </source>
</evidence>
<dbReference type="Ensembl" id="ENSBGRT00000013396.1">
    <property type="protein sequence ID" value="ENSBGRP00000011616.1"/>
    <property type="gene ID" value="ENSBGRG00000007304.1"/>
</dbReference>
<keyword evidence="6" id="KW-0675">Receptor</keyword>
<reference evidence="11" key="2">
    <citation type="submission" date="2025-08" db="UniProtKB">
        <authorList>
            <consortium name="Ensembl"/>
        </authorList>
    </citation>
    <scope>IDENTIFICATION</scope>
</reference>
<evidence type="ECO:0000256" key="4">
    <source>
        <dbReference type="ARBA" id="ARBA00022989"/>
    </source>
</evidence>
<dbReference type="PANTHER" id="PTHR23037:SF46">
    <property type="entry name" value="INTERLEUKIN 5 RECEPTOR SUBUNIT ALPHA"/>
    <property type="match status" value="1"/>
</dbReference>
<dbReference type="InterPro" id="IPR013783">
    <property type="entry name" value="Ig-like_fold"/>
</dbReference>
<dbReference type="InterPro" id="IPR003532">
    <property type="entry name" value="Short_hematopoietin_rcpt_2_CS"/>
</dbReference>
<proteinExistence type="predicted"/>
<keyword evidence="4" id="KW-1133">Transmembrane helix</keyword>
<dbReference type="Pfam" id="PF18611">
    <property type="entry name" value="IL3Ra_N"/>
    <property type="match status" value="1"/>
</dbReference>
<sequence length="333" mass="36712">MYPGRAGQRLQGAPDSDSRGRTIQKVDGPVQLQICSMVVLLDFVILLVLLNSACSTVLGEKESPIVNLTLDSRKKILSWNSRRIVTQQTCAIVTPLDPDTSQEPQVRNDTYFCTFPNAVLHRGATLTVNATSEGQDFSHQLAFSNPGKEGSGAQDLSCIIYNVRLMNCSWTRGPAAPADVQYQLYSWTSLHGNVSECSHYVLDSAGMRVGCHFDELGEGHTTDDYFFLVNGTSSDSDIQFLDSPSVNGPSLEKYNPPANLTVQDNVSHFVIRWDAPAMRYSLSNSCLVLTRFRLSATPWTVARQAPLSMGFSRQEHWSGLPFPSPGDSFQPRV</sequence>
<keyword evidence="2" id="KW-0812">Transmembrane</keyword>
<feature type="domain" description="IL-3 receptor alpha chain N-terminal" evidence="10">
    <location>
        <begin position="65"/>
        <end position="144"/>
    </location>
</feature>
<dbReference type="InterPro" id="IPR040907">
    <property type="entry name" value="IL3Ra_N"/>
</dbReference>
<evidence type="ECO:0000256" key="7">
    <source>
        <dbReference type="ARBA" id="ARBA00023180"/>
    </source>
</evidence>
<dbReference type="PROSITE" id="PS01356">
    <property type="entry name" value="HEMATOPO_REC_S_F2"/>
    <property type="match status" value="1"/>
</dbReference>
<dbReference type="Gene3D" id="2.60.40.10">
    <property type="entry name" value="Immunoglobulins"/>
    <property type="match status" value="1"/>
</dbReference>
<dbReference type="Pfam" id="PF09240">
    <property type="entry name" value="IL6Ra-bind"/>
    <property type="match status" value="1"/>
</dbReference>
<evidence type="ECO:0000256" key="1">
    <source>
        <dbReference type="ARBA" id="ARBA00004479"/>
    </source>
</evidence>
<feature type="domain" description="Type I cytokine receptor cytokine-binding" evidence="9">
    <location>
        <begin position="155"/>
        <end position="242"/>
    </location>
</feature>
<evidence type="ECO:0000256" key="8">
    <source>
        <dbReference type="SAM" id="MobiDB-lite"/>
    </source>
</evidence>
<protein>
    <recommendedName>
        <fullName evidence="13">Fibronectin type-III domain-containing protein</fullName>
    </recommendedName>
</protein>
<keyword evidence="5" id="KW-0472">Membrane</keyword>
<comment type="subcellular location">
    <subcellularLocation>
        <location evidence="1">Membrane</location>
        <topology evidence="1">Single-pass type I membrane protein</topology>
    </subcellularLocation>
</comment>
<organism evidence="11 12">
    <name type="scientific">Bos mutus grunniens</name>
    <name type="common">Wild yak</name>
    <name type="synonym">Bos grunniens</name>
    <dbReference type="NCBI Taxonomy" id="30521"/>
    <lineage>
        <taxon>Eukaryota</taxon>
        <taxon>Metazoa</taxon>
        <taxon>Chordata</taxon>
        <taxon>Craniata</taxon>
        <taxon>Vertebrata</taxon>
        <taxon>Euteleostomi</taxon>
        <taxon>Mammalia</taxon>
        <taxon>Eutheria</taxon>
        <taxon>Laurasiatheria</taxon>
        <taxon>Artiodactyla</taxon>
        <taxon>Ruminantia</taxon>
        <taxon>Pecora</taxon>
        <taxon>Bovidae</taxon>
        <taxon>Bovinae</taxon>
        <taxon>Bos</taxon>
    </lineage>
</organism>
<reference evidence="11" key="3">
    <citation type="submission" date="2025-09" db="UniProtKB">
        <authorList>
            <consortium name="Ensembl"/>
        </authorList>
    </citation>
    <scope>IDENTIFICATION</scope>
</reference>
<keyword evidence="12" id="KW-1185">Reference proteome</keyword>
<evidence type="ECO:0000259" key="9">
    <source>
        <dbReference type="Pfam" id="PF09240"/>
    </source>
</evidence>
<reference evidence="11" key="1">
    <citation type="submission" date="2019-05" db="EMBL/GenBank/DDBJ databases">
        <authorList>
            <person name="Zhang S."/>
            <person name="Liu J."/>
        </authorList>
    </citation>
    <scope>NUCLEOTIDE SEQUENCE [LARGE SCALE GENOMIC DNA]</scope>
</reference>
<feature type="region of interest" description="Disordered" evidence="8">
    <location>
        <begin position="1"/>
        <end position="22"/>
    </location>
</feature>
<keyword evidence="7" id="KW-0325">Glycoprotein</keyword>
<dbReference type="InterPro" id="IPR015321">
    <property type="entry name" value="TypeI_recpt_CBD"/>
</dbReference>
<dbReference type="AlphaFoldDB" id="A0A8B9WU40"/>
<dbReference type="GO" id="GO:0004896">
    <property type="term" value="F:cytokine receptor activity"/>
    <property type="evidence" value="ECO:0007669"/>
    <property type="project" value="InterPro"/>
</dbReference>
<dbReference type="GeneTree" id="ENSGT00520000055993"/>
<dbReference type="SUPFAM" id="SSF49265">
    <property type="entry name" value="Fibronectin type III"/>
    <property type="match status" value="1"/>
</dbReference>
<evidence type="ECO:0000256" key="6">
    <source>
        <dbReference type="ARBA" id="ARBA00023170"/>
    </source>
</evidence>